<comment type="subcellular location">
    <subcellularLocation>
        <location evidence="1">Cell membrane</location>
        <topology evidence="1">Single-pass type II membrane protein</topology>
    </subcellularLocation>
</comment>
<dbReference type="PANTHER" id="PTHR45710:SF26">
    <property type="entry name" value="RH26557P"/>
    <property type="match status" value="1"/>
</dbReference>
<name>A0A3Q3CZ65_HAPBU</name>
<dbReference type="SMART" id="SM00034">
    <property type="entry name" value="CLECT"/>
    <property type="match status" value="1"/>
</dbReference>
<organism evidence="3 4">
    <name type="scientific">Haplochromis burtoni</name>
    <name type="common">Burton's mouthbrooder</name>
    <name type="synonym">Chromis burtoni</name>
    <dbReference type="NCBI Taxonomy" id="8153"/>
    <lineage>
        <taxon>Eukaryota</taxon>
        <taxon>Metazoa</taxon>
        <taxon>Chordata</taxon>
        <taxon>Craniata</taxon>
        <taxon>Vertebrata</taxon>
        <taxon>Euteleostomi</taxon>
        <taxon>Actinopterygii</taxon>
        <taxon>Neopterygii</taxon>
        <taxon>Teleostei</taxon>
        <taxon>Neoteleostei</taxon>
        <taxon>Acanthomorphata</taxon>
        <taxon>Ovalentaria</taxon>
        <taxon>Cichlomorphae</taxon>
        <taxon>Cichliformes</taxon>
        <taxon>Cichlidae</taxon>
        <taxon>African cichlids</taxon>
        <taxon>Pseudocrenilabrinae</taxon>
        <taxon>Haplochromini</taxon>
        <taxon>Haplochromis</taxon>
    </lineage>
</organism>
<dbReference type="AlphaFoldDB" id="A0A3Q3CZ65"/>
<dbReference type="Pfam" id="PF00059">
    <property type="entry name" value="Lectin_C"/>
    <property type="match status" value="1"/>
</dbReference>
<evidence type="ECO:0000313" key="4">
    <source>
        <dbReference type="Proteomes" id="UP000264840"/>
    </source>
</evidence>
<dbReference type="InterPro" id="IPR016187">
    <property type="entry name" value="CTDL_fold"/>
</dbReference>
<reference evidence="3" key="2">
    <citation type="submission" date="2025-09" db="UniProtKB">
        <authorList>
            <consortium name="Ensembl"/>
        </authorList>
    </citation>
    <scope>IDENTIFICATION</scope>
</reference>
<keyword evidence="4" id="KW-1185">Reference proteome</keyword>
<accession>A0A3Q3CZ65</accession>
<dbReference type="SUPFAM" id="SSF56436">
    <property type="entry name" value="C-type lectin-like"/>
    <property type="match status" value="1"/>
</dbReference>
<proteinExistence type="predicted"/>
<dbReference type="PROSITE" id="PS50041">
    <property type="entry name" value="C_TYPE_LECTIN_2"/>
    <property type="match status" value="1"/>
</dbReference>
<dbReference type="InterPro" id="IPR050828">
    <property type="entry name" value="C-type_lectin/matrix_domain"/>
</dbReference>
<dbReference type="GeneTree" id="ENSGT00940000175963"/>
<dbReference type="Ensembl" id="ENSHBUT00000035410.1">
    <property type="protein sequence ID" value="ENSHBUP00000034068.1"/>
    <property type="gene ID" value="ENSHBUG00000021392.1"/>
</dbReference>
<evidence type="ECO:0000259" key="2">
    <source>
        <dbReference type="PROSITE" id="PS50041"/>
    </source>
</evidence>
<dbReference type="InterPro" id="IPR016186">
    <property type="entry name" value="C-type_lectin-like/link_sf"/>
</dbReference>
<evidence type="ECO:0000313" key="3">
    <source>
        <dbReference type="Ensembl" id="ENSHBUP00000034068.1"/>
    </source>
</evidence>
<evidence type="ECO:0000256" key="1">
    <source>
        <dbReference type="ARBA" id="ARBA00004401"/>
    </source>
</evidence>
<dbReference type="PANTHER" id="PTHR45710">
    <property type="entry name" value="C-TYPE LECTIN DOMAIN-CONTAINING PROTEIN 180"/>
    <property type="match status" value="1"/>
</dbReference>
<dbReference type="GO" id="GO:0005886">
    <property type="term" value="C:plasma membrane"/>
    <property type="evidence" value="ECO:0007669"/>
    <property type="project" value="UniProtKB-SubCell"/>
</dbReference>
<sequence length="188" mass="21977">MFLSYLLRSQYFKDSHPQQPGSHEANHKIGLDLETICSTFYTHPFFPHFSVVLGAKNNVSRSIFLCCNLLKDKQSYKCEDGWKKHGRKCYYVSVSKTSWNESRDECRAKKGYLVKIDSTKEQKFLESKLKEIMNDDMFWIGLIYSAEDNTWVRSKITENCKCATKNRASVRRECSSSNNHQSEQNFPE</sequence>
<protein>
    <recommendedName>
        <fullName evidence="2">C-type lectin domain-containing protein</fullName>
    </recommendedName>
</protein>
<feature type="domain" description="C-type lectin" evidence="2">
    <location>
        <begin position="85"/>
        <end position="152"/>
    </location>
</feature>
<dbReference type="Proteomes" id="UP000264840">
    <property type="component" value="Unplaced"/>
</dbReference>
<dbReference type="Gene3D" id="3.10.100.10">
    <property type="entry name" value="Mannose-Binding Protein A, subunit A"/>
    <property type="match status" value="1"/>
</dbReference>
<reference evidence="3" key="1">
    <citation type="submission" date="2025-08" db="UniProtKB">
        <authorList>
            <consortium name="Ensembl"/>
        </authorList>
    </citation>
    <scope>IDENTIFICATION</scope>
</reference>
<dbReference type="InterPro" id="IPR001304">
    <property type="entry name" value="C-type_lectin-like"/>
</dbReference>
<dbReference type="STRING" id="8153.ENSHBUP00000034068"/>